<feature type="transmembrane region" description="Helical" evidence="1">
    <location>
        <begin position="54"/>
        <end position="81"/>
    </location>
</feature>
<keyword evidence="3" id="KW-1185">Reference proteome</keyword>
<dbReference type="RefSeq" id="WP_092214229.1">
    <property type="nucleotide sequence ID" value="NZ_FMUX01000021.1"/>
</dbReference>
<feature type="transmembrane region" description="Helical" evidence="1">
    <location>
        <begin position="87"/>
        <end position="105"/>
    </location>
</feature>
<proteinExistence type="predicted"/>
<feature type="transmembrane region" description="Helical" evidence="1">
    <location>
        <begin position="12"/>
        <end position="33"/>
    </location>
</feature>
<keyword evidence="1" id="KW-0812">Transmembrane</keyword>
<dbReference type="Pfam" id="PF05437">
    <property type="entry name" value="AzlD"/>
    <property type="match status" value="1"/>
</dbReference>
<sequence length="106" mass="10617">MPEPLISHSIAPWVAIALAAIVTYALRAGGLFVSQWLPRTGPVRRFLDALPGTLLLSLVAPGLASAGLSGLVAGGAVVGVTVKTGNAFIAMVVGTVIVAGFRALGV</sequence>
<organism evidence="2 3">
    <name type="scientific">Desulfoluna spongiiphila</name>
    <dbReference type="NCBI Taxonomy" id="419481"/>
    <lineage>
        <taxon>Bacteria</taxon>
        <taxon>Pseudomonadati</taxon>
        <taxon>Thermodesulfobacteriota</taxon>
        <taxon>Desulfobacteria</taxon>
        <taxon>Desulfobacterales</taxon>
        <taxon>Desulfolunaceae</taxon>
        <taxon>Desulfoluna</taxon>
    </lineage>
</organism>
<evidence type="ECO:0000313" key="3">
    <source>
        <dbReference type="Proteomes" id="UP000198870"/>
    </source>
</evidence>
<dbReference type="InterPro" id="IPR008407">
    <property type="entry name" value="Brnchd-chn_aa_trnsp_AzlD"/>
</dbReference>
<dbReference type="Proteomes" id="UP000198870">
    <property type="component" value="Unassembled WGS sequence"/>
</dbReference>
<protein>
    <submittedName>
        <fullName evidence="2">Branched-chain amino acid transport protein (AzlD)</fullName>
    </submittedName>
</protein>
<reference evidence="2 3" key="1">
    <citation type="submission" date="2016-10" db="EMBL/GenBank/DDBJ databases">
        <authorList>
            <person name="de Groot N.N."/>
        </authorList>
    </citation>
    <scope>NUCLEOTIDE SEQUENCE [LARGE SCALE GENOMIC DNA]</scope>
    <source>
        <strain evidence="2 3">AA1</strain>
    </source>
</reference>
<dbReference type="EMBL" id="FMUX01000021">
    <property type="protein sequence ID" value="SCY78729.1"/>
    <property type="molecule type" value="Genomic_DNA"/>
</dbReference>
<keyword evidence="1" id="KW-1133">Transmembrane helix</keyword>
<dbReference type="OrthoDB" id="7359303at2"/>
<evidence type="ECO:0000256" key="1">
    <source>
        <dbReference type="SAM" id="Phobius"/>
    </source>
</evidence>
<accession>A0A1G5ISY5</accession>
<dbReference type="AlphaFoldDB" id="A0A1G5ISY5"/>
<evidence type="ECO:0000313" key="2">
    <source>
        <dbReference type="EMBL" id="SCY78729.1"/>
    </source>
</evidence>
<keyword evidence="1" id="KW-0472">Membrane</keyword>
<gene>
    <name evidence="2" type="ORF">SAMN05216233_121100</name>
</gene>
<name>A0A1G5ISY5_9BACT</name>